<protein>
    <submittedName>
        <fullName evidence="1">Uncharacterized protein</fullName>
    </submittedName>
</protein>
<dbReference type="OMA" id="FVENECK"/>
<accession>A0A642UJH5</accession>
<gene>
    <name evidence="1" type="ORF">DIURU_005650</name>
</gene>
<dbReference type="Pfam" id="PF10806">
    <property type="entry name" value="SAM35"/>
    <property type="match status" value="1"/>
</dbReference>
<dbReference type="InterPro" id="IPR021211">
    <property type="entry name" value="SAM35"/>
</dbReference>
<proteinExistence type="predicted"/>
<keyword evidence="2" id="KW-1185">Reference proteome</keyword>
<sequence length="305" mass="34485">MKVPEPVRVLFENFPIVTYPPVANEVESATNLERSRQYFFQGAAATDSSFALGCFGVSKIKGRYIPTDPLSLGYAMILASRNKYKLPITADSSDNGSSLMVLSYHSAPTNQLPMLIEDQVQNEVPVRLVKTTKALRKAVTKSLEPKLITVADLIDSYYDLWLLAVAIEQTNFNKTFSIDSECKATETFERRDIYSTLYEWNGFKQRHPTLFTTSHKLTEATKDYFTGTNESALKAYYELILEQYSRDLALFESELSSIQNNLILESKLASLIIIFDELLSESKPAAIQRDHPALIEWASTVLDKY</sequence>
<dbReference type="GeneID" id="54784301"/>
<comment type="caution">
    <text evidence="1">The sequence shown here is derived from an EMBL/GenBank/DDBJ whole genome shotgun (WGS) entry which is preliminary data.</text>
</comment>
<dbReference type="EMBL" id="SWFT01000163">
    <property type="protein sequence ID" value="KAA8896638.1"/>
    <property type="molecule type" value="Genomic_DNA"/>
</dbReference>
<reference evidence="1 2" key="1">
    <citation type="submission" date="2019-07" db="EMBL/GenBank/DDBJ databases">
        <title>Genome assembly of two rare yeast pathogens: Diutina rugosa and Trichomonascus ciferrii.</title>
        <authorList>
            <person name="Mixao V."/>
            <person name="Saus E."/>
            <person name="Hansen A."/>
            <person name="Lass-Flor C."/>
            <person name="Gabaldon T."/>
        </authorList>
    </citation>
    <scope>NUCLEOTIDE SEQUENCE [LARGE SCALE GENOMIC DNA]</scope>
    <source>
        <strain evidence="1 2">CBS 613</strain>
    </source>
</reference>
<organism evidence="1 2">
    <name type="scientific">Diutina rugosa</name>
    <name type="common">Yeast</name>
    <name type="synonym">Candida rugosa</name>
    <dbReference type="NCBI Taxonomy" id="5481"/>
    <lineage>
        <taxon>Eukaryota</taxon>
        <taxon>Fungi</taxon>
        <taxon>Dikarya</taxon>
        <taxon>Ascomycota</taxon>
        <taxon>Saccharomycotina</taxon>
        <taxon>Pichiomycetes</taxon>
        <taxon>Debaryomycetaceae</taxon>
        <taxon>Diutina</taxon>
    </lineage>
</organism>
<dbReference type="Proteomes" id="UP000449547">
    <property type="component" value="Unassembled WGS sequence"/>
</dbReference>
<dbReference type="RefSeq" id="XP_034009498.1">
    <property type="nucleotide sequence ID" value="XM_034158656.1"/>
</dbReference>
<dbReference type="OrthoDB" id="198787at2759"/>
<evidence type="ECO:0000313" key="2">
    <source>
        <dbReference type="Proteomes" id="UP000449547"/>
    </source>
</evidence>
<dbReference type="AlphaFoldDB" id="A0A642UJH5"/>
<evidence type="ECO:0000313" key="1">
    <source>
        <dbReference type="EMBL" id="KAA8896638.1"/>
    </source>
</evidence>
<name>A0A642UJH5_DIURU</name>
<dbReference type="VEuPathDB" id="FungiDB:DIURU_005650"/>